<reference evidence="2 3" key="1">
    <citation type="submission" date="2022-06" db="EMBL/GenBank/DDBJ databases">
        <title>Haloarcula sp. a new haloarchaeum isolate from saline soil.</title>
        <authorList>
            <person name="Strakova D."/>
            <person name="Galisteo C."/>
            <person name="Sanchez-Porro C."/>
            <person name="Ventosa A."/>
        </authorList>
    </citation>
    <scope>NUCLEOTIDE SEQUENCE [LARGE SCALE GENOMIC DNA]</scope>
    <source>
        <strain evidence="2 3">S1CR25-12</strain>
    </source>
</reference>
<gene>
    <name evidence="2" type="ORF">NDI56_16205</name>
</gene>
<sequence>MNEAHSHLAALRTAVTENRSDASEIAETELDALVHELEQSRARLNEALEIAIETTEEMRGAGASDGDESGRQNPGGETMLWNTVGVAGLNSQDT</sequence>
<dbReference type="RefSeq" id="WP_310920723.1">
    <property type="nucleotide sequence ID" value="NZ_JAMQON010000005.1"/>
</dbReference>
<feature type="region of interest" description="Disordered" evidence="1">
    <location>
        <begin position="56"/>
        <end position="79"/>
    </location>
</feature>
<dbReference type="Proteomes" id="UP001259659">
    <property type="component" value="Unassembled WGS sequence"/>
</dbReference>
<name>A0ABU2FGW1_9EURY</name>
<protein>
    <submittedName>
        <fullName evidence="2">Uncharacterized protein</fullName>
    </submittedName>
</protein>
<keyword evidence="3" id="KW-1185">Reference proteome</keyword>
<organism evidence="2 3">
    <name type="scientific">Haloarcula saliterrae</name>
    <dbReference type="NCBI Taxonomy" id="2950534"/>
    <lineage>
        <taxon>Archaea</taxon>
        <taxon>Methanobacteriati</taxon>
        <taxon>Methanobacteriota</taxon>
        <taxon>Stenosarchaea group</taxon>
        <taxon>Halobacteria</taxon>
        <taxon>Halobacteriales</taxon>
        <taxon>Haloarculaceae</taxon>
        <taxon>Haloarcula</taxon>
    </lineage>
</organism>
<proteinExistence type="predicted"/>
<evidence type="ECO:0000313" key="3">
    <source>
        <dbReference type="Proteomes" id="UP001259659"/>
    </source>
</evidence>
<evidence type="ECO:0000313" key="2">
    <source>
        <dbReference type="EMBL" id="MDS0260945.1"/>
    </source>
</evidence>
<evidence type="ECO:0000256" key="1">
    <source>
        <dbReference type="SAM" id="MobiDB-lite"/>
    </source>
</evidence>
<accession>A0ABU2FGW1</accession>
<dbReference type="EMBL" id="JAMQON010000005">
    <property type="protein sequence ID" value="MDS0260945.1"/>
    <property type="molecule type" value="Genomic_DNA"/>
</dbReference>
<comment type="caution">
    <text evidence="2">The sequence shown here is derived from an EMBL/GenBank/DDBJ whole genome shotgun (WGS) entry which is preliminary data.</text>
</comment>